<keyword evidence="3" id="KW-1185">Reference proteome</keyword>
<dbReference type="EMBL" id="CAJRAY010000070">
    <property type="protein sequence ID" value="CAG5089930.1"/>
    <property type="molecule type" value="Genomic_DNA"/>
</dbReference>
<dbReference type="InterPro" id="IPR024232">
    <property type="entry name" value="SpoIIIAH"/>
</dbReference>
<organism evidence="2 3">
    <name type="scientific">Thermobacillus xylanilyticus</name>
    <dbReference type="NCBI Taxonomy" id="76633"/>
    <lineage>
        <taxon>Bacteria</taxon>
        <taxon>Bacillati</taxon>
        <taxon>Bacillota</taxon>
        <taxon>Bacilli</taxon>
        <taxon>Bacillales</taxon>
        <taxon>Paenibacillaceae</taxon>
        <taxon>Thermobacillus</taxon>
    </lineage>
</organism>
<name>A0ABM8V6D8_THEXY</name>
<reference evidence="2 3" key="1">
    <citation type="submission" date="2021-04" db="EMBL/GenBank/DDBJ databases">
        <authorList>
            <person name="Rakotoarivonina H."/>
        </authorList>
    </citation>
    <scope>NUCLEOTIDE SEQUENCE [LARGE SCALE GENOMIC DNA]</scope>
    <source>
        <strain evidence="2 3">XE</strain>
    </source>
</reference>
<dbReference type="Pfam" id="PF12685">
    <property type="entry name" value="SpoIIIAH"/>
    <property type="match status" value="1"/>
</dbReference>
<dbReference type="RefSeq" id="WP_015254847.1">
    <property type="nucleotide sequence ID" value="NZ_CAJRAY010000070.1"/>
</dbReference>
<keyword evidence="1" id="KW-1133">Transmembrane helix</keyword>
<comment type="caution">
    <text evidence="2">The sequence shown here is derived from an EMBL/GenBank/DDBJ whole genome shotgun (WGS) entry which is preliminary data.</text>
</comment>
<accession>A0ABM8V6D8</accession>
<sequence length="200" mass="22183">MNTRRQTIWLVSMLSLMVVLSAYYLFTEDLDTGSPDGRHTAADDHGIVVDEVEPGSEWAADGSDGLTEEEAEVLRQLEAQGIDSSGGDYIAKLQYARTEALAEEAERLYGIISDTSLDPGESSAAMEQLSRLEEKEEKLTGIEEELQSRFPNVVVTEENDRYKVVVQSEKLETKDAVDIVDLVMKTMDVSADRVSVQYVP</sequence>
<dbReference type="Proteomes" id="UP000681526">
    <property type="component" value="Unassembled WGS sequence"/>
</dbReference>
<keyword evidence="1" id="KW-0472">Membrane</keyword>
<evidence type="ECO:0000313" key="2">
    <source>
        <dbReference type="EMBL" id="CAG5089930.1"/>
    </source>
</evidence>
<feature type="transmembrane region" description="Helical" evidence="1">
    <location>
        <begin position="7"/>
        <end position="26"/>
    </location>
</feature>
<dbReference type="InterPro" id="IPR038503">
    <property type="entry name" value="SpoIIIAH_sf"/>
</dbReference>
<keyword evidence="1" id="KW-0812">Transmembrane</keyword>
<gene>
    <name evidence="2" type="primary">txxe 1909</name>
    <name evidence="2" type="ORF">TXXE_13575</name>
</gene>
<evidence type="ECO:0000256" key="1">
    <source>
        <dbReference type="SAM" id="Phobius"/>
    </source>
</evidence>
<proteinExistence type="predicted"/>
<evidence type="ECO:0000313" key="3">
    <source>
        <dbReference type="Proteomes" id="UP000681526"/>
    </source>
</evidence>
<protein>
    <submittedName>
        <fullName evidence="2">Mutants block sporulation after engulfment (Stage III sporulation)</fullName>
    </submittedName>
</protein>
<dbReference type="Gene3D" id="1.10.287.4300">
    <property type="entry name" value="Stage III sporulation protein AH-like"/>
    <property type="match status" value="1"/>
</dbReference>